<dbReference type="Pfam" id="PF00178">
    <property type="entry name" value="Ets"/>
    <property type="match status" value="1"/>
</dbReference>
<dbReference type="InterPro" id="IPR000418">
    <property type="entry name" value="Ets_dom"/>
</dbReference>
<dbReference type="InterPro" id="IPR013761">
    <property type="entry name" value="SAM/pointed_sf"/>
</dbReference>
<dbReference type="InterPro" id="IPR046328">
    <property type="entry name" value="ETS_fam"/>
</dbReference>
<dbReference type="SMART" id="SM00413">
    <property type="entry name" value="ETS"/>
    <property type="match status" value="1"/>
</dbReference>
<organism evidence="7 8">
    <name type="scientific">Clavelina lepadiformis</name>
    <name type="common">Light-bulb sea squirt</name>
    <name type="synonym">Ascidia lepadiformis</name>
    <dbReference type="NCBI Taxonomy" id="159417"/>
    <lineage>
        <taxon>Eukaryota</taxon>
        <taxon>Metazoa</taxon>
        <taxon>Chordata</taxon>
        <taxon>Tunicata</taxon>
        <taxon>Ascidiacea</taxon>
        <taxon>Aplousobranchia</taxon>
        <taxon>Clavelinidae</taxon>
        <taxon>Clavelina</taxon>
    </lineage>
</organism>
<evidence type="ECO:0000256" key="3">
    <source>
        <dbReference type="RuleBase" id="RU004019"/>
    </source>
</evidence>
<evidence type="ECO:0000256" key="1">
    <source>
        <dbReference type="ARBA" id="ARBA00005562"/>
    </source>
</evidence>
<dbReference type="PANTHER" id="PTHR11849">
    <property type="entry name" value="ETS"/>
    <property type="match status" value="1"/>
</dbReference>
<gene>
    <name evidence="7" type="ORF">CVLEPA_LOCUS27412</name>
</gene>
<feature type="region of interest" description="Disordered" evidence="4">
    <location>
        <begin position="234"/>
        <end position="263"/>
    </location>
</feature>
<dbReference type="Gene3D" id="1.10.150.50">
    <property type="entry name" value="Transcription Factor, Ets-1"/>
    <property type="match status" value="1"/>
</dbReference>
<evidence type="ECO:0000256" key="2">
    <source>
        <dbReference type="ARBA" id="ARBA00023125"/>
    </source>
</evidence>
<keyword evidence="2 3" id="KW-0238">DNA-binding</keyword>
<dbReference type="Gene3D" id="1.10.10.10">
    <property type="entry name" value="Winged helix-like DNA-binding domain superfamily/Winged helix DNA-binding domain"/>
    <property type="match status" value="1"/>
</dbReference>
<evidence type="ECO:0000259" key="6">
    <source>
        <dbReference type="PROSITE" id="PS51433"/>
    </source>
</evidence>
<dbReference type="InterPro" id="IPR036388">
    <property type="entry name" value="WH-like_DNA-bd_sf"/>
</dbReference>
<dbReference type="InterPro" id="IPR036390">
    <property type="entry name" value="WH_DNA-bd_sf"/>
</dbReference>
<dbReference type="PANTHER" id="PTHR11849:SF304">
    <property type="entry name" value="DNA-BINDING PROTEIN D-ETS-3"/>
    <property type="match status" value="1"/>
</dbReference>
<evidence type="ECO:0000256" key="4">
    <source>
        <dbReference type="SAM" id="MobiDB-lite"/>
    </source>
</evidence>
<dbReference type="PROSITE" id="PS00346">
    <property type="entry name" value="ETS_DOMAIN_2"/>
    <property type="match status" value="1"/>
</dbReference>
<comment type="similarity">
    <text evidence="1 3">Belongs to the ETS family.</text>
</comment>
<keyword evidence="8" id="KW-1185">Reference proteome</keyword>
<feature type="domain" description="PNT" evidence="6">
    <location>
        <begin position="377"/>
        <end position="463"/>
    </location>
</feature>
<dbReference type="PROSITE" id="PS50061">
    <property type="entry name" value="ETS_DOMAIN_3"/>
    <property type="match status" value="1"/>
</dbReference>
<dbReference type="SUPFAM" id="SSF47769">
    <property type="entry name" value="SAM/Pointed domain"/>
    <property type="match status" value="1"/>
</dbReference>
<comment type="subcellular location">
    <subcellularLocation>
        <location evidence="3">Nucleus</location>
    </subcellularLocation>
</comment>
<comment type="caution">
    <text evidence="7">The sequence shown here is derived from an EMBL/GenBank/DDBJ whole genome shotgun (WGS) entry which is preliminary data.</text>
</comment>
<dbReference type="SMART" id="SM00251">
    <property type="entry name" value="SAM_PNT"/>
    <property type="match status" value="1"/>
</dbReference>
<sequence length="651" mass="73161">MQFSPVFDQYPRTKATVCLVVNGVSSNYCVTMVVDLWQSDDVTWKIEFADRQQFENATMTNYFRSPSYKYITHNQQLRHDLRSMVAIRNLRRGMKRNCSETQSSREIKRFNSSEGNHYNDHPTYASTTVTSSYDTMNVGMMSPANDLQAGKQLLSNDLSLYQQSQDSRTVDDVIMSSSGVDYPPNIAISPGSCKSPYCCTSPGFCNFPYHNYKNHHCVPPSDVTHDVINRTQSDPFPRDQVFVPDSAEPENMDPTTSSGRRLSAPILHDPLPVIKPDQISLPGISDSDDLIDAIAPIASLSSSSSSSLSSSASSIFNDSLLADVANSDVIGLLRSPKVESMETATCFEMTSRDCELMTPKPSLFTGGGTIRRSPPPPNVTLNPEKHKRNALPQDPVSWTRNHVKEWLMSSVKEYNLKDLDYKKFASTDGYKLCQMTMRDFCRLTEKANAEVLLNQLSLLKQSRNTTSGPFNGVMDPFQAAQARQPDCKDPYKLFGPICMELSNPGSSQIQLWQFLMELLTASSNAPCIAWEGVTGQFKMVDPDEVARRWGERKSKPNMNYDKLSRALRYYYDKSLMTKVHGKRYAYKFDFNGIYQTLQTNAKPPSNQPSLFYSSRQSRVRQQARMSLCQLRKLSQAGMIPPGMTDPPATSL</sequence>
<name>A0ABP0GQW6_CLALP</name>
<dbReference type="Proteomes" id="UP001642483">
    <property type="component" value="Unassembled WGS sequence"/>
</dbReference>
<dbReference type="EMBL" id="CAWYQH010000141">
    <property type="protein sequence ID" value="CAK8694149.1"/>
    <property type="molecule type" value="Genomic_DNA"/>
</dbReference>
<dbReference type="SUPFAM" id="SSF46785">
    <property type="entry name" value="Winged helix' DNA-binding domain"/>
    <property type="match status" value="1"/>
</dbReference>
<evidence type="ECO:0000313" key="7">
    <source>
        <dbReference type="EMBL" id="CAK8694149.1"/>
    </source>
</evidence>
<proteinExistence type="inferred from homology"/>
<feature type="domain" description="ETS" evidence="5">
    <location>
        <begin position="509"/>
        <end position="589"/>
    </location>
</feature>
<accession>A0ABP0GQW6</accession>
<feature type="region of interest" description="Disordered" evidence="4">
    <location>
        <begin position="364"/>
        <end position="394"/>
    </location>
</feature>
<keyword evidence="3" id="KW-0539">Nucleus</keyword>
<reference evidence="7 8" key="1">
    <citation type="submission" date="2024-02" db="EMBL/GenBank/DDBJ databases">
        <authorList>
            <person name="Daric V."/>
            <person name="Darras S."/>
        </authorList>
    </citation>
    <scope>NUCLEOTIDE SEQUENCE [LARGE SCALE GENOMIC DNA]</scope>
</reference>
<evidence type="ECO:0000259" key="5">
    <source>
        <dbReference type="PROSITE" id="PS50061"/>
    </source>
</evidence>
<dbReference type="PROSITE" id="PS51433">
    <property type="entry name" value="PNT"/>
    <property type="match status" value="1"/>
</dbReference>
<evidence type="ECO:0000313" key="8">
    <source>
        <dbReference type="Proteomes" id="UP001642483"/>
    </source>
</evidence>
<dbReference type="Pfam" id="PF02198">
    <property type="entry name" value="SAM_PNT"/>
    <property type="match status" value="1"/>
</dbReference>
<dbReference type="InterPro" id="IPR003118">
    <property type="entry name" value="Pointed_dom"/>
</dbReference>
<dbReference type="PRINTS" id="PR00454">
    <property type="entry name" value="ETSDOMAIN"/>
</dbReference>
<protein>
    <submittedName>
        <fullName evidence="7">Uncharacterized protein</fullName>
    </submittedName>
</protein>